<comment type="caution">
    <text evidence="1">The sequence shown here is derived from an EMBL/GenBank/DDBJ whole genome shotgun (WGS) entry which is preliminary data.</text>
</comment>
<dbReference type="AlphaFoldDB" id="A0AAW9MQJ8"/>
<evidence type="ECO:0000313" key="1">
    <source>
        <dbReference type="EMBL" id="MEB3429878.1"/>
    </source>
</evidence>
<dbReference type="EMBL" id="JAYKOT010000003">
    <property type="protein sequence ID" value="MEB3429878.1"/>
    <property type="molecule type" value="Genomic_DNA"/>
</dbReference>
<name>A0AAW9MQJ8_9FIRM</name>
<protein>
    <submittedName>
        <fullName evidence="1">Uncharacterized protein</fullName>
    </submittedName>
</protein>
<keyword evidence="2" id="KW-1185">Reference proteome</keyword>
<reference evidence="1 2" key="1">
    <citation type="submission" date="2024-01" db="EMBL/GenBank/DDBJ databases">
        <title>Complete genome sequence of Citroniella saccharovorans strain M6.X9, isolated from human fecal sample.</title>
        <authorList>
            <person name="Cheng G."/>
            <person name="Westerholm M."/>
            <person name="Schnurer A."/>
        </authorList>
    </citation>
    <scope>NUCLEOTIDE SEQUENCE [LARGE SCALE GENOMIC DNA]</scope>
    <source>
        <strain evidence="1 2">DSM 29873</strain>
    </source>
</reference>
<organism evidence="1 2">
    <name type="scientific">Citroniella saccharovorans</name>
    <dbReference type="NCBI Taxonomy" id="2053367"/>
    <lineage>
        <taxon>Bacteria</taxon>
        <taxon>Bacillati</taxon>
        <taxon>Bacillota</taxon>
        <taxon>Tissierellia</taxon>
        <taxon>Tissierellales</taxon>
        <taxon>Peptoniphilaceae</taxon>
        <taxon>Citroniella</taxon>
    </lineage>
</organism>
<sequence length="190" mass="22268">MIYLFMGESSFLLDLAEYFLAKSSKSLIVDNFGERRLLSEKFDTLSDSIYDFDDYLNDVVDLEDVAVQSERNENIFVVAASIKKDKAKKNEENIGKFINDEYLTNFDDIFIISKENINFGTDFFDYIISDTYLEDDSIYFVIDRPKFQVGMKNILGFWDYPVSKIYDNLLNKSFVKKESVLERIRGIFIK</sequence>
<dbReference type="RefSeq" id="WP_324620033.1">
    <property type="nucleotide sequence ID" value="NZ_JAYKOT010000003.1"/>
</dbReference>
<dbReference type="Proteomes" id="UP001357733">
    <property type="component" value="Unassembled WGS sequence"/>
</dbReference>
<proteinExistence type="predicted"/>
<dbReference type="InterPro" id="IPR027417">
    <property type="entry name" value="P-loop_NTPase"/>
</dbReference>
<gene>
    <name evidence="1" type="ORF">VLK81_07645</name>
</gene>
<evidence type="ECO:0000313" key="2">
    <source>
        <dbReference type="Proteomes" id="UP001357733"/>
    </source>
</evidence>
<dbReference type="Gene3D" id="3.40.50.300">
    <property type="entry name" value="P-loop containing nucleotide triphosphate hydrolases"/>
    <property type="match status" value="1"/>
</dbReference>
<accession>A0AAW9MQJ8</accession>